<comment type="caution">
    <text evidence="3">The sequence shown here is derived from an EMBL/GenBank/DDBJ whole genome shotgun (WGS) entry which is preliminary data.</text>
</comment>
<dbReference type="RefSeq" id="WP_167149740.1">
    <property type="nucleotide sequence ID" value="NZ_JAAMOX010000001.1"/>
</dbReference>
<gene>
    <name evidence="3" type="ORF">FHX76_001683</name>
</gene>
<evidence type="ECO:0000313" key="3">
    <source>
        <dbReference type="EMBL" id="NIH53815.1"/>
    </source>
</evidence>
<organism evidence="3 4">
    <name type="scientific">Lysinibacter cavernae</name>
    <dbReference type="NCBI Taxonomy" id="1640652"/>
    <lineage>
        <taxon>Bacteria</taxon>
        <taxon>Bacillati</taxon>
        <taxon>Actinomycetota</taxon>
        <taxon>Actinomycetes</taxon>
        <taxon>Micrococcales</taxon>
        <taxon>Microbacteriaceae</taxon>
        <taxon>Lysinibacter</taxon>
    </lineage>
</organism>
<keyword evidence="1" id="KW-1133">Transmembrane helix</keyword>
<dbReference type="EMBL" id="JAAMOX010000001">
    <property type="protein sequence ID" value="NIH53815.1"/>
    <property type="molecule type" value="Genomic_DNA"/>
</dbReference>
<keyword evidence="1" id="KW-0472">Membrane</keyword>
<dbReference type="AlphaFoldDB" id="A0A7X5TT60"/>
<keyword evidence="1" id="KW-0812">Transmembrane</keyword>
<keyword evidence="4" id="KW-1185">Reference proteome</keyword>
<dbReference type="Proteomes" id="UP000541033">
    <property type="component" value="Unassembled WGS sequence"/>
</dbReference>
<accession>A0A7X5TT60</accession>
<dbReference type="InterPro" id="IPR025403">
    <property type="entry name" value="TgpA-like_C"/>
</dbReference>
<proteinExistence type="predicted"/>
<evidence type="ECO:0000259" key="2">
    <source>
        <dbReference type="Pfam" id="PF13559"/>
    </source>
</evidence>
<evidence type="ECO:0000313" key="4">
    <source>
        <dbReference type="Proteomes" id="UP000541033"/>
    </source>
</evidence>
<feature type="domain" description="Protein-glutamine gamma-glutamyltransferase-like C-terminal" evidence="2">
    <location>
        <begin position="152"/>
        <end position="219"/>
    </location>
</feature>
<name>A0A7X5TT60_9MICO</name>
<reference evidence="3 4" key="1">
    <citation type="submission" date="2020-02" db="EMBL/GenBank/DDBJ databases">
        <title>Sequencing the genomes of 1000 actinobacteria strains.</title>
        <authorList>
            <person name="Klenk H.-P."/>
        </authorList>
    </citation>
    <scope>NUCLEOTIDE SEQUENCE [LARGE SCALE GENOMIC DNA]</scope>
    <source>
        <strain evidence="3 4">DSM 27960</strain>
    </source>
</reference>
<evidence type="ECO:0000256" key="1">
    <source>
        <dbReference type="SAM" id="Phobius"/>
    </source>
</evidence>
<sequence length="242" mass="26022">MTGTATVLSLLLAVGNARPPGAVSAYPPLAPDSDEARDLLLRELSNPSYQAAKPSWFDLLSQQIWDWIRSLFDLDTSGGGWGALGQLLVVLVVIGLLVAAFFIFGMPRLRRRRRSAAGLLFGEEETRTAAELRAAAEAAASTNNWNLAVIERYRAIARSLTERVIIRATPGLTAQALAGAAAVEFPGHSQQLEYAARAFDGARYLDEQLSQSHYNDVASLDTALSSEKPLMTAAHDASVAAR</sequence>
<feature type="transmembrane region" description="Helical" evidence="1">
    <location>
        <begin position="81"/>
        <end position="104"/>
    </location>
</feature>
<protein>
    <submittedName>
        <fullName evidence="3">Type II secretory pathway pseudopilin PulG</fullName>
    </submittedName>
</protein>
<dbReference type="Pfam" id="PF13559">
    <property type="entry name" value="DUF4129"/>
    <property type="match status" value="1"/>
</dbReference>